<evidence type="ECO:0000256" key="1">
    <source>
        <dbReference type="SAM" id="SignalP"/>
    </source>
</evidence>
<dbReference type="RefSeq" id="WP_420903430.1">
    <property type="nucleotide sequence ID" value="NZ_BAAFGK010000001.1"/>
</dbReference>
<accession>A0ABQ0C496</accession>
<evidence type="ECO:0008006" key="4">
    <source>
        <dbReference type="Google" id="ProtNLM"/>
    </source>
</evidence>
<name>A0ABQ0C496_9PROT</name>
<evidence type="ECO:0000313" key="2">
    <source>
        <dbReference type="EMBL" id="GAB0055716.1"/>
    </source>
</evidence>
<feature type="signal peptide" evidence="1">
    <location>
        <begin position="1"/>
        <end position="18"/>
    </location>
</feature>
<keyword evidence="1" id="KW-0732">Signal</keyword>
<comment type="caution">
    <text evidence="2">The sequence shown here is derived from an EMBL/GenBank/DDBJ whole genome shotgun (WGS) entry which is preliminary data.</text>
</comment>
<sequence length="164" mass="18643">MRFSRIFATTVMALLVLAVPGAESSYKEVYKSGRYTVRKVEGTCKLEILLAKNEKDHQAILALFPSEDYYGELFTEREKIGLARDKVLISFDNSKPRSIPFVPDADAKDSFWRWQYLEDTQELLAMIQKRGEMRVSFSNGTKTFEYVVPLKGSGKAVAALRGCR</sequence>
<feature type="chain" id="PRO_5045751417" description="Secreted protein" evidence="1">
    <location>
        <begin position="19"/>
        <end position="164"/>
    </location>
</feature>
<dbReference type="Proteomes" id="UP001628193">
    <property type="component" value="Unassembled WGS sequence"/>
</dbReference>
<reference evidence="2 3" key="2">
    <citation type="submission" date="2024-09" db="EMBL/GenBank/DDBJ databases">
        <title>Draft genome sequence of Candidatus Magnetaquicoccaceae bacterium FCR-1.</title>
        <authorList>
            <person name="Shimoshige H."/>
            <person name="Shimamura S."/>
            <person name="Taoka A."/>
            <person name="Kobayashi H."/>
            <person name="Maekawa T."/>
        </authorList>
    </citation>
    <scope>NUCLEOTIDE SEQUENCE [LARGE SCALE GENOMIC DNA]</scope>
    <source>
        <strain evidence="2 3">FCR-1</strain>
    </source>
</reference>
<keyword evidence="3" id="KW-1185">Reference proteome</keyword>
<organism evidence="2 3">
    <name type="scientific">Candidatus Magnetaquiglobus chichijimensis</name>
    <dbReference type="NCBI Taxonomy" id="3141448"/>
    <lineage>
        <taxon>Bacteria</taxon>
        <taxon>Pseudomonadati</taxon>
        <taxon>Pseudomonadota</taxon>
        <taxon>Magnetococcia</taxon>
        <taxon>Magnetococcales</taxon>
        <taxon>Candidatus Magnetaquicoccaceae</taxon>
        <taxon>Candidatus Magnetaquiglobus</taxon>
    </lineage>
</organism>
<gene>
    <name evidence="2" type="ORF">SIID45300_00011</name>
</gene>
<reference evidence="2 3" key="1">
    <citation type="submission" date="2024-05" db="EMBL/GenBank/DDBJ databases">
        <authorList>
            <consortium name="Candidatus Magnetaquicoccaceae bacterium FCR-1 genome sequencing consortium"/>
            <person name="Shimoshige H."/>
            <person name="Shimamura S."/>
            <person name="Taoka A."/>
            <person name="Kobayashi H."/>
            <person name="Maekawa T."/>
        </authorList>
    </citation>
    <scope>NUCLEOTIDE SEQUENCE [LARGE SCALE GENOMIC DNA]</scope>
    <source>
        <strain evidence="2 3">FCR-1</strain>
    </source>
</reference>
<proteinExistence type="predicted"/>
<evidence type="ECO:0000313" key="3">
    <source>
        <dbReference type="Proteomes" id="UP001628193"/>
    </source>
</evidence>
<protein>
    <recommendedName>
        <fullName evidence="4">Secreted protein</fullName>
    </recommendedName>
</protein>
<dbReference type="EMBL" id="BAAFGK010000001">
    <property type="protein sequence ID" value="GAB0055716.1"/>
    <property type="molecule type" value="Genomic_DNA"/>
</dbReference>